<name>A0A1B2HK25_9PSEU</name>
<dbReference type="EMBL" id="CP016793">
    <property type="protein sequence ID" value="ANZ38086.1"/>
    <property type="molecule type" value="Genomic_DNA"/>
</dbReference>
<reference evidence="2 3" key="1">
    <citation type="submission" date="2016-07" db="EMBL/GenBank/DDBJ databases">
        <title>Complete genome sequence of the Lentzea guizhouensis DHS C013.</title>
        <authorList>
            <person name="Cao C."/>
        </authorList>
    </citation>
    <scope>NUCLEOTIDE SEQUENCE [LARGE SCALE GENOMIC DNA]</scope>
    <source>
        <strain evidence="2 3">DHS C013</strain>
    </source>
</reference>
<keyword evidence="1" id="KW-1133">Transmembrane helix</keyword>
<evidence type="ECO:0000313" key="2">
    <source>
        <dbReference type="EMBL" id="ANZ38086.1"/>
    </source>
</evidence>
<sequence>MTAKVLYVAIALLVAVAGGLAAVWFRQREGHHGYWLWLGGAWVFVIVAFIGLLVFRSFGLL</sequence>
<keyword evidence="1" id="KW-0472">Membrane</keyword>
<keyword evidence="1" id="KW-0812">Transmembrane</keyword>
<dbReference type="AlphaFoldDB" id="A0A1B2HK25"/>
<dbReference type="Proteomes" id="UP000093053">
    <property type="component" value="Chromosome"/>
</dbReference>
<dbReference type="KEGG" id="led:BBK82_20490"/>
<evidence type="ECO:0000313" key="3">
    <source>
        <dbReference type="Proteomes" id="UP000093053"/>
    </source>
</evidence>
<accession>A0A1B2HK25</accession>
<feature type="transmembrane region" description="Helical" evidence="1">
    <location>
        <begin position="34"/>
        <end position="55"/>
    </location>
</feature>
<dbReference type="RefSeq" id="WP_065916444.1">
    <property type="nucleotide sequence ID" value="NZ_CP016793.1"/>
</dbReference>
<evidence type="ECO:0000256" key="1">
    <source>
        <dbReference type="SAM" id="Phobius"/>
    </source>
</evidence>
<gene>
    <name evidence="2" type="ORF">BBK82_20490</name>
</gene>
<dbReference type="STRING" id="1586287.BBK82_20490"/>
<feature type="transmembrane region" description="Helical" evidence="1">
    <location>
        <begin position="6"/>
        <end position="25"/>
    </location>
</feature>
<proteinExistence type="predicted"/>
<keyword evidence="3" id="KW-1185">Reference proteome</keyword>
<protein>
    <submittedName>
        <fullName evidence="2">Uncharacterized protein</fullName>
    </submittedName>
</protein>
<organism evidence="2 3">
    <name type="scientific">Lentzea guizhouensis</name>
    <dbReference type="NCBI Taxonomy" id="1586287"/>
    <lineage>
        <taxon>Bacteria</taxon>
        <taxon>Bacillati</taxon>
        <taxon>Actinomycetota</taxon>
        <taxon>Actinomycetes</taxon>
        <taxon>Pseudonocardiales</taxon>
        <taxon>Pseudonocardiaceae</taxon>
        <taxon>Lentzea</taxon>
    </lineage>
</organism>